<dbReference type="InterPro" id="IPR014729">
    <property type="entry name" value="Rossmann-like_a/b/a_fold"/>
</dbReference>
<evidence type="ECO:0000313" key="2">
    <source>
        <dbReference type="Proteomes" id="UP000265366"/>
    </source>
</evidence>
<dbReference type="Gene3D" id="3.40.50.620">
    <property type="entry name" value="HUPs"/>
    <property type="match status" value="1"/>
</dbReference>
<proteinExistence type="predicted"/>
<name>A0A3A1P225_9SPHN</name>
<reference evidence="1 2" key="1">
    <citation type="submission" date="2018-08" db="EMBL/GenBank/DDBJ databases">
        <title>Erythrobacter zhengii sp.nov., a bacterium isolated from deep-sea sediment.</title>
        <authorList>
            <person name="Fang C."/>
            <person name="Wu Y.-H."/>
            <person name="Sun C."/>
            <person name="Wang H."/>
            <person name="Cheng H."/>
            <person name="Meng F.-X."/>
            <person name="Wang C.-S."/>
            <person name="Xu X.-W."/>
        </authorList>
    </citation>
    <scope>NUCLEOTIDE SEQUENCE [LARGE SCALE GENOMIC DNA]</scope>
    <source>
        <strain evidence="1 2">CCTCC AB 2015396</strain>
    </source>
</reference>
<comment type="caution">
    <text evidence="1">The sequence shown here is derived from an EMBL/GenBank/DDBJ whole genome shotgun (WGS) entry which is preliminary data.</text>
</comment>
<dbReference type="Proteomes" id="UP000265366">
    <property type="component" value="Unassembled WGS sequence"/>
</dbReference>
<protein>
    <recommendedName>
        <fullName evidence="3">Phosphoadenosine phosphosulphate reductase domain-containing protein</fullName>
    </recommendedName>
</protein>
<evidence type="ECO:0000313" key="1">
    <source>
        <dbReference type="EMBL" id="RIV81867.1"/>
    </source>
</evidence>
<keyword evidence="2" id="KW-1185">Reference proteome</keyword>
<accession>A0A3A1P225</accession>
<organism evidence="1 2">
    <name type="scientific">Aurantiacibacter xanthus</name>
    <dbReference type="NCBI Taxonomy" id="1784712"/>
    <lineage>
        <taxon>Bacteria</taxon>
        <taxon>Pseudomonadati</taxon>
        <taxon>Pseudomonadota</taxon>
        <taxon>Alphaproteobacteria</taxon>
        <taxon>Sphingomonadales</taxon>
        <taxon>Erythrobacteraceae</taxon>
        <taxon>Aurantiacibacter</taxon>
    </lineage>
</organism>
<gene>
    <name evidence="1" type="ORF">D2V17_16520</name>
</gene>
<dbReference type="AlphaFoldDB" id="A0A3A1P225"/>
<evidence type="ECO:0008006" key="3">
    <source>
        <dbReference type="Google" id="ProtNLM"/>
    </source>
</evidence>
<dbReference type="RefSeq" id="WP_119594024.1">
    <property type="nucleotide sequence ID" value="NZ_QXFM01000129.1"/>
</dbReference>
<sequence length="188" mass="21211">MTAPASPPVIVAWGAGVDSTAMILEMATRRERIDMVLIAQMPEKPETQAFIPAFRRWMDDRDIPNKIVVNRPRRFGTSPAYFDLLEACLVNGALPSIAFGRGTCSLRWKVGPQDAWTKTWPPAQKAWAAGQKVIRLIGFDSSPRDSRRYAHAERYSSSLYTWLCCKDWRQSEVGCRSAPIRRLLRNGG</sequence>
<dbReference type="EMBL" id="QXFM01000129">
    <property type="protein sequence ID" value="RIV81867.1"/>
    <property type="molecule type" value="Genomic_DNA"/>
</dbReference>
<dbReference type="OrthoDB" id="7260048at2"/>